<dbReference type="Proteomes" id="UP000887013">
    <property type="component" value="Unassembled WGS sequence"/>
</dbReference>
<sequence length="159" mass="17926">MIFMISTIPVQGLILERPTTLGSSQVLIWGCTPKRNTEWSRFSGGPRSARSPCSLGEIRYKLVSELVGEQITASATSHLDSWSDEEVREAQMKDPDLKPIIERMESSSVRPSWQDISSLSPGVVIFNRLNRARTDTTQLVFCVTFTTKIIILYSFSVRR</sequence>
<dbReference type="OrthoDB" id="10030726at2759"/>
<protein>
    <submittedName>
        <fullName evidence="1">Uncharacterized protein</fullName>
    </submittedName>
</protein>
<organism evidence="1 2">
    <name type="scientific">Nephila pilipes</name>
    <name type="common">Giant wood spider</name>
    <name type="synonym">Nephila maculata</name>
    <dbReference type="NCBI Taxonomy" id="299642"/>
    <lineage>
        <taxon>Eukaryota</taxon>
        <taxon>Metazoa</taxon>
        <taxon>Ecdysozoa</taxon>
        <taxon>Arthropoda</taxon>
        <taxon>Chelicerata</taxon>
        <taxon>Arachnida</taxon>
        <taxon>Araneae</taxon>
        <taxon>Araneomorphae</taxon>
        <taxon>Entelegynae</taxon>
        <taxon>Araneoidea</taxon>
        <taxon>Nephilidae</taxon>
        <taxon>Nephila</taxon>
    </lineage>
</organism>
<proteinExistence type="predicted"/>
<dbReference type="AlphaFoldDB" id="A0A8X6MVN5"/>
<comment type="caution">
    <text evidence="1">The sequence shown here is derived from an EMBL/GenBank/DDBJ whole genome shotgun (WGS) entry which is preliminary data.</text>
</comment>
<name>A0A8X6MVN5_NEPPI</name>
<keyword evidence="2" id="KW-1185">Reference proteome</keyword>
<evidence type="ECO:0000313" key="2">
    <source>
        <dbReference type="Proteomes" id="UP000887013"/>
    </source>
</evidence>
<dbReference type="EMBL" id="BMAW01097556">
    <property type="protein sequence ID" value="GFS80385.1"/>
    <property type="molecule type" value="Genomic_DNA"/>
</dbReference>
<evidence type="ECO:0000313" key="1">
    <source>
        <dbReference type="EMBL" id="GFS80385.1"/>
    </source>
</evidence>
<gene>
    <name evidence="1" type="ORF">NPIL_579351</name>
</gene>
<accession>A0A8X6MVN5</accession>
<reference evidence="1" key="1">
    <citation type="submission" date="2020-08" db="EMBL/GenBank/DDBJ databases">
        <title>Multicomponent nature underlies the extraordinary mechanical properties of spider dragline silk.</title>
        <authorList>
            <person name="Kono N."/>
            <person name="Nakamura H."/>
            <person name="Mori M."/>
            <person name="Yoshida Y."/>
            <person name="Ohtoshi R."/>
            <person name="Malay A.D."/>
            <person name="Moran D.A.P."/>
            <person name="Tomita M."/>
            <person name="Numata K."/>
            <person name="Arakawa K."/>
        </authorList>
    </citation>
    <scope>NUCLEOTIDE SEQUENCE</scope>
</reference>